<evidence type="ECO:0000313" key="3">
    <source>
        <dbReference type="Proteomes" id="UP000028839"/>
    </source>
</evidence>
<proteinExistence type="predicted"/>
<feature type="transmembrane region" description="Helical" evidence="1">
    <location>
        <begin position="58"/>
        <end position="78"/>
    </location>
</feature>
<organism evidence="2 3">
    <name type="scientific">Nitrosococcus oceani C-27</name>
    <dbReference type="NCBI Taxonomy" id="314279"/>
    <lineage>
        <taxon>Bacteria</taxon>
        <taxon>Pseudomonadati</taxon>
        <taxon>Pseudomonadota</taxon>
        <taxon>Gammaproteobacteria</taxon>
        <taxon>Chromatiales</taxon>
        <taxon>Chromatiaceae</taxon>
        <taxon>Nitrosococcus</taxon>
    </lineage>
</organism>
<keyword evidence="1" id="KW-0472">Membrane</keyword>
<keyword evidence="1" id="KW-1133">Transmembrane helix</keyword>
<evidence type="ECO:0000256" key="1">
    <source>
        <dbReference type="SAM" id="Phobius"/>
    </source>
</evidence>
<dbReference type="Proteomes" id="UP000028839">
    <property type="component" value="Unassembled WGS sequence"/>
</dbReference>
<dbReference type="AlphaFoldDB" id="A0A0E2Z7C1"/>
<sequence>MFSNVINFSKTLYAIFQLEAGPQKLPSSLPLLGGSLILYVLCRLWVGTFDYSAGAAGFLGVFDAVLLVLMASVPLLLLKRGDRIVQTVTALVCVGIAVSLADLFLLFLLSDLPLPVSEERMDGLLSFLTFPVLLWRLLMNTTLLRYALSWGFMSAFALAVGHLAVVGFLGGRLASSLMG</sequence>
<protein>
    <submittedName>
        <fullName evidence="2">Uncharacterized protein</fullName>
    </submittedName>
</protein>
<dbReference type="EMBL" id="JPGN01000053">
    <property type="protein sequence ID" value="KFI19440.1"/>
    <property type="molecule type" value="Genomic_DNA"/>
</dbReference>
<accession>A0A0E2Z7C1</accession>
<reference evidence="2 3" key="1">
    <citation type="submission" date="2014-07" db="EMBL/GenBank/DDBJ databases">
        <title>Comparative analysis of Nitrosococcus oceani genome inventories of strains from Pacific and Atlantic gyres.</title>
        <authorList>
            <person name="Lim C.K."/>
            <person name="Wang L."/>
            <person name="Sayavedra-Soto L.A."/>
            <person name="Klotz M.G."/>
        </authorList>
    </citation>
    <scope>NUCLEOTIDE SEQUENCE [LARGE SCALE GENOMIC DNA]</scope>
    <source>
        <strain evidence="2 3">C-27</strain>
    </source>
</reference>
<feature type="transmembrane region" description="Helical" evidence="1">
    <location>
        <begin position="150"/>
        <end position="170"/>
    </location>
</feature>
<dbReference type="OrthoDB" id="9851750at2"/>
<dbReference type="HOGENOM" id="CLU_1501974_0_0_6"/>
<gene>
    <name evidence="2" type="ORF">IB75_08675</name>
</gene>
<keyword evidence="1" id="KW-0812">Transmembrane</keyword>
<evidence type="ECO:0000313" key="2">
    <source>
        <dbReference type="EMBL" id="KFI19440.1"/>
    </source>
</evidence>
<name>A0A0E2Z7C1_9GAMM</name>
<comment type="caution">
    <text evidence="2">The sequence shown here is derived from an EMBL/GenBank/DDBJ whole genome shotgun (WGS) entry which is preliminary data.</text>
</comment>
<feature type="transmembrane region" description="Helical" evidence="1">
    <location>
        <begin position="121"/>
        <end position="138"/>
    </location>
</feature>
<feature type="transmembrane region" description="Helical" evidence="1">
    <location>
        <begin position="90"/>
        <end position="109"/>
    </location>
</feature>